<dbReference type="AlphaFoldDB" id="A0A2G8REX0"/>
<evidence type="ECO:0000313" key="4">
    <source>
        <dbReference type="Proteomes" id="UP000231259"/>
    </source>
</evidence>
<reference evidence="3 4" key="1">
    <citation type="submission" date="2013-09" db="EMBL/GenBank/DDBJ databases">
        <title>Genome sequencing of Phaeobacter antarcticus sp. nov. SM1211.</title>
        <authorList>
            <person name="Zhang X.-Y."/>
            <person name="Liu C."/>
            <person name="Chen X.-L."/>
            <person name="Xie B.-B."/>
            <person name="Qin Q.-L."/>
            <person name="Rong J.-C."/>
            <person name="Zhang Y.-Z."/>
        </authorList>
    </citation>
    <scope>NUCLEOTIDE SEQUENCE [LARGE SCALE GENOMIC DNA]</scope>
    <source>
        <strain evidence="3 4">SM1211</strain>
    </source>
</reference>
<dbReference type="EMBL" id="AWWI01000067">
    <property type="protein sequence ID" value="PIL20072.1"/>
    <property type="molecule type" value="Genomic_DNA"/>
</dbReference>
<protein>
    <recommendedName>
        <fullName evidence="5">DUF2946 domain-containing protein</fullName>
    </recommendedName>
</protein>
<proteinExistence type="predicted"/>
<feature type="compositionally biased region" description="Pro residues" evidence="1">
    <location>
        <begin position="139"/>
        <end position="149"/>
    </location>
</feature>
<accession>A0A2G8REX0</accession>
<evidence type="ECO:0008006" key="5">
    <source>
        <dbReference type="Google" id="ProtNLM"/>
    </source>
</evidence>
<keyword evidence="2" id="KW-1133">Transmembrane helix</keyword>
<evidence type="ECO:0000313" key="3">
    <source>
        <dbReference type="EMBL" id="PIL20072.1"/>
    </source>
</evidence>
<organism evidence="3 4">
    <name type="scientific">Puniceibacterium antarcticum</name>
    <dbReference type="NCBI Taxonomy" id="1206336"/>
    <lineage>
        <taxon>Bacteria</taxon>
        <taxon>Pseudomonadati</taxon>
        <taxon>Pseudomonadota</taxon>
        <taxon>Alphaproteobacteria</taxon>
        <taxon>Rhodobacterales</taxon>
        <taxon>Paracoccaceae</taxon>
        <taxon>Puniceibacterium</taxon>
    </lineage>
</organism>
<name>A0A2G8REX0_9RHOB</name>
<comment type="caution">
    <text evidence="3">The sequence shown here is derived from an EMBL/GenBank/DDBJ whole genome shotgun (WGS) entry which is preliminary data.</text>
</comment>
<evidence type="ECO:0000256" key="2">
    <source>
        <dbReference type="SAM" id="Phobius"/>
    </source>
</evidence>
<evidence type="ECO:0000256" key="1">
    <source>
        <dbReference type="SAM" id="MobiDB-lite"/>
    </source>
</evidence>
<gene>
    <name evidence="3" type="ORF">P775_11370</name>
</gene>
<keyword evidence="4" id="KW-1185">Reference proteome</keyword>
<sequence length="149" mass="15774">MPVNVTTPVQGHVCGRAIASAAKLDYDLGMKRSVTCRHWFASSIAVLLMLVVTFVGTFTLDQMDMSMAAGPHDMMTAMEQSHSDHDMSTGLAHAACQIICVGMTPAVSAAMPVTAFRLIAGDYASSMTPLHDGRSPDPSLRPPQTAPIA</sequence>
<keyword evidence="2" id="KW-0812">Transmembrane</keyword>
<feature type="region of interest" description="Disordered" evidence="1">
    <location>
        <begin position="129"/>
        <end position="149"/>
    </location>
</feature>
<feature type="transmembrane region" description="Helical" evidence="2">
    <location>
        <begin position="39"/>
        <end position="60"/>
    </location>
</feature>
<dbReference type="Proteomes" id="UP000231259">
    <property type="component" value="Unassembled WGS sequence"/>
</dbReference>
<keyword evidence="2" id="KW-0472">Membrane</keyword>